<feature type="non-terminal residue" evidence="1">
    <location>
        <position position="79"/>
    </location>
</feature>
<comment type="caution">
    <text evidence="1">The sequence shown here is derived from an EMBL/GenBank/DDBJ whole genome shotgun (WGS) entry which is preliminary data.</text>
</comment>
<protein>
    <submittedName>
        <fullName evidence="1">Uncharacterized protein</fullName>
    </submittedName>
</protein>
<dbReference type="AlphaFoldDB" id="A0A132NLS1"/>
<name>A0A132NLS1_9ACTN</name>
<dbReference type="RefSeq" id="WP_158013229.1">
    <property type="nucleotide sequence ID" value="NZ_JYIK01000008.1"/>
</dbReference>
<dbReference type="Proteomes" id="UP000070598">
    <property type="component" value="Unassembled WGS sequence"/>
</dbReference>
<dbReference type="EMBL" id="JYIK01000008">
    <property type="protein sequence ID" value="KWX11048.1"/>
    <property type="molecule type" value="Genomic_DNA"/>
</dbReference>
<proteinExistence type="predicted"/>
<sequence length="79" mass="8664">GVDAPPGADDETLPAADRRRLLEFAKKAEQLEGPQCDRKLAKLIDEVKGLLADGYDPIVFCRYIHTAEYVAEHLAKALG</sequence>
<reference evidence="2" key="1">
    <citation type="submission" date="2015-02" db="EMBL/GenBank/DDBJ databases">
        <title>Physiological reanalysis, assessment of diazotrophy, and genome sequences of multiple isolates of Streptomyces thermoautotrophicus.</title>
        <authorList>
            <person name="MacKellar D.C."/>
            <person name="Lieber L."/>
            <person name="Norman J."/>
            <person name="Bolger A."/>
            <person name="Tobin C."/>
            <person name="Murray J.W."/>
            <person name="Friesen M."/>
            <person name="Prell J."/>
        </authorList>
    </citation>
    <scope>NUCLEOTIDE SEQUENCE [LARGE SCALE GENOMIC DNA]</scope>
    <source>
        <strain evidence="2">UBT1</strain>
    </source>
</reference>
<feature type="non-terminal residue" evidence="1">
    <location>
        <position position="1"/>
    </location>
</feature>
<organism evidence="1 2">
    <name type="scientific">Carbonactinospora thermoautotrophica</name>
    <dbReference type="NCBI Taxonomy" id="1469144"/>
    <lineage>
        <taxon>Bacteria</taxon>
        <taxon>Bacillati</taxon>
        <taxon>Actinomycetota</taxon>
        <taxon>Actinomycetes</taxon>
        <taxon>Kitasatosporales</taxon>
        <taxon>Carbonactinosporaceae</taxon>
        <taxon>Carbonactinospora</taxon>
    </lineage>
</organism>
<evidence type="ECO:0000313" key="2">
    <source>
        <dbReference type="Proteomes" id="UP000070598"/>
    </source>
</evidence>
<gene>
    <name evidence="1" type="ORF">TR74_00030</name>
</gene>
<evidence type="ECO:0000313" key="1">
    <source>
        <dbReference type="EMBL" id="KWX11048.1"/>
    </source>
</evidence>
<accession>A0A132NLS1</accession>